<keyword evidence="1" id="KW-0596">Phosphopantetheine</keyword>
<dbReference type="PANTHER" id="PTHR44845:SF1">
    <property type="entry name" value="L-2-AMINOADIPATE REDUCTASE"/>
    <property type="match status" value="1"/>
</dbReference>
<evidence type="ECO:0000313" key="4">
    <source>
        <dbReference type="EMBL" id="ORY21659.1"/>
    </source>
</evidence>
<name>A0A1Y2AGF0_9FUNG</name>
<keyword evidence="5" id="KW-1185">Reference proteome</keyword>
<dbReference type="SUPFAM" id="SSF51735">
    <property type="entry name" value="NAD(P)-binding Rossmann-fold domains"/>
    <property type="match status" value="1"/>
</dbReference>
<evidence type="ECO:0000256" key="2">
    <source>
        <dbReference type="ARBA" id="ARBA00022553"/>
    </source>
</evidence>
<keyword evidence="2" id="KW-0597">Phosphoprotein</keyword>
<dbReference type="NCBIfam" id="TIGR01746">
    <property type="entry name" value="Thioester-redct"/>
    <property type="match status" value="1"/>
</dbReference>
<gene>
    <name evidence="4" type="ORF">LY90DRAFT_463296</name>
</gene>
<accession>A0A1Y2AGF0</accession>
<dbReference type="PANTHER" id="PTHR44845">
    <property type="entry name" value="CARRIER DOMAIN-CONTAINING PROTEIN"/>
    <property type="match status" value="1"/>
</dbReference>
<proteinExistence type="predicted"/>
<dbReference type="EMBL" id="MCOG01000261">
    <property type="protein sequence ID" value="ORY21659.1"/>
    <property type="molecule type" value="Genomic_DNA"/>
</dbReference>
<dbReference type="STRING" id="1754190.A0A1Y2AGF0"/>
<dbReference type="InterPro" id="IPR013120">
    <property type="entry name" value="FAR_NAD-bd"/>
</dbReference>
<organism evidence="4 5">
    <name type="scientific">Neocallimastix californiae</name>
    <dbReference type="NCBI Taxonomy" id="1754190"/>
    <lineage>
        <taxon>Eukaryota</taxon>
        <taxon>Fungi</taxon>
        <taxon>Fungi incertae sedis</taxon>
        <taxon>Chytridiomycota</taxon>
        <taxon>Chytridiomycota incertae sedis</taxon>
        <taxon>Neocallimastigomycetes</taxon>
        <taxon>Neocallimastigales</taxon>
        <taxon>Neocallimastigaceae</taxon>
        <taxon>Neocallimastix</taxon>
    </lineage>
</organism>
<evidence type="ECO:0000256" key="1">
    <source>
        <dbReference type="ARBA" id="ARBA00022450"/>
    </source>
</evidence>
<dbReference type="CDD" id="cd05235">
    <property type="entry name" value="SDR_e1"/>
    <property type="match status" value="1"/>
</dbReference>
<dbReference type="Gene3D" id="3.40.50.720">
    <property type="entry name" value="NAD(P)-binding Rossmann-like Domain"/>
    <property type="match status" value="1"/>
</dbReference>
<dbReference type="OrthoDB" id="329835at2759"/>
<dbReference type="Pfam" id="PF07993">
    <property type="entry name" value="NAD_binding_4"/>
    <property type="match status" value="1"/>
</dbReference>
<evidence type="ECO:0000313" key="5">
    <source>
        <dbReference type="Proteomes" id="UP000193920"/>
    </source>
</evidence>
<feature type="domain" description="Thioester reductase (TE)" evidence="3">
    <location>
        <begin position="3"/>
        <end position="201"/>
    </location>
</feature>
<evidence type="ECO:0000259" key="3">
    <source>
        <dbReference type="Pfam" id="PF07993"/>
    </source>
</evidence>
<comment type="caution">
    <text evidence="4">The sequence shown here is derived from an EMBL/GenBank/DDBJ whole genome shotgun (WGS) entry which is preliminary data.</text>
</comment>
<dbReference type="InterPro" id="IPR010080">
    <property type="entry name" value="Thioester_reductase-like_dom"/>
</dbReference>
<dbReference type="AlphaFoldDB" id="A0A1Y2AGF0"/>
<sequence>MTWKNEWEDKNSIVTICGDLSKKYFGLKKEEWKQLCEDVDIIIHSGAIVHWLYPYSQLKPTNVLSTKQCLKMASTHHLKPLYFVSSTSIFSCQKYISSMENSDEEVIIQESDDLEKYSTGIINGYGQSKWVSEKLISKAIERGVPACIIRPGFILGSEKNGMLNTDDFIIRMMIGCAQLKMAPDLSNVINTCPVDYVAGAMVQIASDEQWLKHHVYHMWNNPTISFNDIFDEMERYGYEMKRVSYDEWCSTLKYMDPSNLEKNALFPLLYFVLNGLMIKMQSPPLNDDNTREAIADSDVPDSNIKGLIGKYLAYLNKINLLAPPSEPEYSIPLPNIGEIAITATIGRNNQL</sequence>
<dbReference type="InterPro" id="IPR036291">
    <property type="entry name" value="NAD(P)-bd_dom_sf"/>
</dbReference>
<dbReference type="Proteomes" id="UP000193920">
    <property type="component" value="Unassembled WGS sequence"/>
</dbReference>
<protein>
    <submittedName>
        <fullName evidence="4">Thioester reductase</fullName>
    </submittedName>
</protein>
<reference evidence="4 5" key="1">
    <citation type="submission" date="2016-08" db="EMBL/GenBank/DDBJ databases">
        <title>A Parts List for Fungal Cellulosomes Revealed by Comparative Genomics.</title>
        <authorList>
            <consortium name="DOE Joint Genome Institute"/>
            <person name="Haitjema C.H."/>
            <person name="Gilmore S.P."/>
            <person name="Henske J.K."/>
            <person name="Solomon K.V."/>
            <person name="De Groot R."/>
            <person name="Kuo A."/>
            <person name="Mondo S.J."/>
            <person name="Salamov A.A."/>
            <person name="Labutti K."/>
            <person name="Zhao Z."/>
            <person name="Chiniquy J."/>
            <person name="Barry K."/>
            <person name="Brewer H.M."/>
            <person name="Purvine S.O."/>
            <person name="Wright A.T."/>
            <person name="Boxma B."/>
            <person name="Van Alen T."/>
            <person name="Hackstein J.H."/>
            <person name="Baker S.E."/>
            <person name="Grigoriev I.V."/>
            <person name="O'Malley M.A."/>
        </authorList>
    </citation>
    <scope>NUCLEOTIDE SEQUENCE [LARGE SCALE GENOMIC DNA]</scope>
    <source>
        <strain evidence="4 5">G1</strain>
    </source>
</reference>